<gene>
    <name evidence="1" type="ORF">SNAT2548_LOCUS28119</name>
</gene>
<protein>
    <submittedName>
        <fullName evidence="1">Uncharacterized protein</fullName>
    </submittedName>
</protein>
<dbReference type="Proteomes" id="UP000604046">
    <property type="component" value="Unassembled WGS sequence"/>
</dbReference>
<dbReference type="EMBL" id="CAJNDS010002504">
    <property type="protein sequence ID" value="CAE7502080.1"/>
    <property type="molecule type" value="Genomic_DNA"/>
</dbReference>
<accession>A0A812SZL5</accession>
<name>A0A812SZL5_9DINO</name>
<proteinExistence type="predicted"/>
<keyword evidence="2" id="KW-1185">Reference proteome</keyword>
<reference evidence="1" key="1">
    <citation type="submission" date="2021-02" db="EMBL/GenBank/DDBJ databases">
        <authorList>
            <person name="Dougan E. K."/>
            <person name="Rhodes N."/>
            <person name="Thang M."/>
            <person name="Chan C."/>
        </authorList>
    </citation>
    <scope>NUCLEOTIDE SEQUENCE</scope>
</reference>
<evidence type="ECO:0000313" key="1">
    <source>
        <dbReference type="EMBL" id="CAE7502080.1"/>
    </source>
</evidence>
<organism evidence="1 2">
    <name type="scientific">Symbiodinium natans</name>
    <dbReference type="NCBI Taxonomy" id="878477"/>
    <lineage>
        <taxon>Eukaryota</taxon>
        <taxon>Sar</taxon>
        <taxon>Alveolata</taxon>
        <taxon>Dinophyceae</taxon>
        <taxon>Suessiales</taxon>
        <taxon>Symbiodiniaceae</taxon>
        <taxon>Symbiodinium</taxon>
    </lineage>
</organism>
<dbReference type="AlphaFoldDB" id="A0A812SZL5"/>
<comment type="caution">
    <text evidence="1">The sequence shown here is derived from an EMBL/GenBank/DDBJ whole genome shotgun (WGS) entry which is preliminary data.</text>
</comment>
<sequence>MNKYLQNNSSVWRAFLSWANMSLEPPLNESFPAVSRSLLYGRLSDQVHEPPGLVVLRLWNDTEYMLRELGAHNSRKLRMRAEPLELSRALADLMKPDRRP</sequence>
<evidence type="ECO:0000313" key="2">
    <source>
        <dbReference type="Proteomes" id="UP000604046"/>
    </source>
</evidence>